<dbReference type="Proteomes" id="UP000260504">
    <property type="component" value="Unassembled WGS sequence"/>
</dbReference>
<protein>
    <submittedName>
        <fullName evidence="3">Uncharacterized protein</fullName>
    </submittedName>
</protein>
<accession>A0A425AK49</accession>
<dbReference type="Proteomes" id="UP000283829">
    <property type="component" value="Unassembled WGS sequence"/>
</dbReference>
<comment type="caution">
    <text evidence="3">The sequence shown here is derived from an EMBL/GenBank/DDBJ whole genome shotgun (WGS) entry which is preliminary data.</text>
</comment>
<dbReference type="EMBL" id="NVYQ01000145">
    <property type="protein sequence ID" value="RGB14608.1"/>
    <property type="molecule type" value="Genomic_DNA"/>
</dbReference>
<dbReference type="EMBL" id="NWXB01000019">
    <property type="protein sequence ID" value="RQJ65302.1"/>
    <property type="molecule type" value="Genomic_DNA"/>
</dbReference>
<evidence type="ECO:0000313" key="5">
    <source>
        <dbReference type="Proteomes" id="UP000283829"/>
    </source>
</evidence>
<evidence type="ECO:0000313" key="4">
    <source>
        <dbReference type="Proteomes" id="UP000260504"/>
    </source>
</evidence>
<evidence type="ECO:0000256" key="1">
    <source>
        <dbReference type="SAM" id="MobiDB-lite"/>
    </source>
</evidence>
<dbReference type="AlphaFoldDB" id="A0A425AK49"/>
<gene>
    <name evidence="2" type="ORF">CIJ84_10025</name>
    <name evidence="3" type="ORF">COI09_09180</name>
</gene>
<sequence length="69" mass="7679">MPKPYSSDFQTTLPRKIRYNTPCFKFLKLKGKFNVQLLPSQEKTGNAGSRGGSSSGNCSKSRIRSYSNS</sequence>
<feature type="region of interest" description="Disordered" evidence="1">
    <location>
        <begin position="40"/>
        <end position="69"/>
    </location>
</feature>
<organism evidence="3 5">
    <name type="scientific">Neisseria meningitidis</name>
    <dbReference type="NCBI Taxonomy" id="487"/>
    <lineage>
        <taxon>Bacteria</taxon>
        <taxon>Pseudomonadati</taxon>
        <taxon>Pseudomonadota</taxon>
        <taxon>Betaproteobacteria</taxon>
        <taxon>Neisseriales</taxon>
        <taxon>Neisseriaceae</taxon>
        <taxon>Neisseria</taxon>
    </lineage>
</organism>
<reference evidence="3 5" key="2">
    <citation type="submission" date="2017-09" db="EMBL/GenBank/DDBJ databases">
        <title>Phenotypic and genotypic characterization of Colombian isolates of Neisseria meningitidis recovered from invasive disease.</title>
        <authorList>
            <person name="Duarte C."/>
            <person name="Gabastou J.M."/>
            <person name="Moreno J."/>
        </authorList>
    </citation>
    <scope>NUCLEOTIDE SEQUENCE [LARGE SCALE GENOMIC DNA]</scope>
    <source>
        <strain evidence="3 5">INS-Nm1124</strain>
    </source>
</reference>
<reference evidence="2 4" key="1">
    <citation type="submission" date="2017-08" db="EMBL/GenBank/DDBJ databases">
        <title>Meningococcal Conjunctivitis and Endemic Carriage at a Military Recruit Training Center.</title>
        <authorList>
            <person name="Bobb A.J."/>
            <person name="Galac M.R."/>
            <person name="Snesrud E."/>
            <person name="Clagett C.D."/>
        </authorList>
    </citation>
    <scope>NUCLEOTIDE SEQUENCE [LARGE SCALE GENOMIC DNA]</scope>
    <source>
        <strain evidence="2 4">MRSN431200</strain>
    </source>
</reference>
<proteinExistence type="predicted"/>
<evidence type="ECO:0000313" key="3">
    <source>
        <dbReference type="EMBL" id="RQJ65302.1"/>
    </source>
</evidence>
<evidence type="ECO:0000313" key="2">
    <source>
        <dbReference type="EMBL" id="RGB14608.1"/>
    </source>
</evidence>
<name>A0A425AK49_NEIME</name>